<organism evidence="5 6">
    <name type="scientific">Papilio machaon</name>
    <name type="common">Old World swallowtail butterfly</name>
    <dbReference type="NCBI Taxonomy" id="76193"/>
    <lineage>
        <taxon>Eukaryota</taxon>
        <taxon>Metazoa</taxon>
        <taxon>Ecdysozoa</taxon>
        <taxon>Arthropoda</taxon>
        <taxon>Hexapoda</taxon>
        <taxon>Insecta</taxon>
        <taxon>Pterygota</taxon>
        <taxon>Neoptera</taxon>
        <taxon>Endopterygota</taxon>
        <taxon>Lepidoptera</taxon>
        <taxon>Glossata</taxon>
        <taxon>Ditrysia</taxon>
        <taxon>Papilionoidea</taxon>
        <taxon>Papilionidae</taxon>
        <taxon>Papilioninae</taxon>
        <taxon>Papilio</taxon>
    </lineage>
</organism>
<evidence type="ECO:0000259" key="4">
    <source>
        <dbReference type="Pfam" id="PF00061"/>
    </source>
</evidence>
<dbReference type="GO" id="GO:0005737">
    <property type="term" value="C:cytoplasm"/>
    <property type="evidence" value="ECO:0007669"/>
    <property type="project" value="TreeGrafter"/>
</dbReference>
<dbReference type="GO" id="GO:0000302">
    <property type="term" value="P:response to reactive oxygen species"/>
    <property type="evidence" value="ECO:0007669"/>
    <property type="project" value="TreeGrafter"/>
</dbReference>
<dbReference type="Pfam" id="PF00061">
    <property type="entry name" value="Lipocalin"/>
    <property type="match status" value="1"/>
</dbReference>
<evidence type="ECO:0000256" key="2">
    <source>
        <dbReference type="RuleBase" id="RU003695"/>
    </source>
</evidence>
<name>A0A194RI26_PAPMA</name>
<feature type="chain" id="PRO_5008265229" evidence="3">
    <location>
        <begin position="17"/>
        <end position="293"/>
    </location>
</feature>
<dbReference type="PROSITE" id="PS00213">
    <property type="entry name" value="LIPOCALIN"/>
    <property type="match status" value="1"/>
</dbReference>
<keyword evidence="6" id="KW-1185">Reference proteome</keyword>
<dbReference type="PANTHER" id="PTHR10612:SF34">
    <property type="entry name" value="APOLIPOPROTEIN D"/>
    <property type="match status" value="1"/>
</dbReference>
<dbReference type="PRINTS" id="PR01273">
    <property type="entry name" value="INVTBRTCOLOR"/>
</dbReference>
<sequence>MFRYIAIAVLFAAATSEVIFEGPCPDVKTVENFEFEAYGGTWYEMARYPNAGEEDTKGKCTIAEYTVNGEKGKVKNSHVIDAVQHDIYGDLTHVAPGKIMITYTFGGVSKNSYLYVLDTDYKSYSIGYSCKYFKDGNKHQVLAWIKSRSKKLDCEAKYKIDNFLRTSKVLDSARFVLNEHSEAACTAPTIKTITEFLKLQTSKQPPEHALIATAVHRHPQLQIRCLPLMDREEDYSSPPRAGLEIHLLPIVSLLENVGKRKSTMIRLPEHTLFRRNAELFPRPGISLSKPAYS</sequence>
<keyword evidence="3" id="KW-0732">Signal</keyword>
<dbReference type="InterPro" id="IPR012674">
    <property type="entry name" value="Calycin"/>
</dbReference>
<dbReference type="PANTHER" id="PTHR10612">
    <property type="entry name" value="APOLIPOPROTEIN D"/>
    <property type="match status" value="1"/>
</dbReference>
<comment type="similarity">
    <text evidence="2">Belongs to the calycin superfamily. Lipocalin family.</text>
</comment>
<gene>
    <name evidence="5" type="ORF">RR48_13945</name>
</gene>
<keyword evidence="1" id="KW-1015">Disulfide bond</keyword>
<dbReference type="Gene3D" id="2.40.128.20">
    <property type="match status" value="1"/>
</dbReference>
<dbReference type="Proteomes" id="UP000053240">
    <property type="component" value="Unassembled WGS sequence"/>
</dbReference>
<evidence type="ECO:0000256" key="1">
    <source>
        <dbReference type="ARBA" id="ARBA00023157"/>
    </source>
</evidence>
<feature type="signal peptide" evidence="3">
    <location>
        <begin position="1"/>
        <end position="16"/>
    </location>
</feature>
<dbReference type="InParanoid" id="A0A194RI26"/>
<reference evidence="5 6" key="1">
    <citation type="journal article" date="2015" name="Nat. Commun.">
        <title>Outbred genome sequencing and CRISPR/Cas9 gene editing in butterflies.</title>
        <authorList>
            <person name="Li X."/>
            <person name="Fan D."/>
            <person name="Zhang W."/>
            <person name="Liu G."/>
            <person name="Zhang L."/>
            <person name="Zhao L."/>
            <person name="Fang X."/>
            <person name="Chen L."/>
            <person name="Dong Y."/>
            <person name="Chen Y."/>
            <person name="Ding Y."/>
            <person name="Zhao R."/>
            <person name="Feng M."/>
            <person name="Zhu Y."/>
            <person name="Feng Y."/>
            <person name="Jiang X."/>
            <person name="Zhu D."/>
            <person name="Xiang H."/>
            <person name="Feng X."/>
            <person name="Li S."/>
            <person name="Wang J."/>
            <person name="Zhang G."/>
            <person name="Kronforst M.R."/>
            <person name="Wang W."/>
        </authorList>
    </citation>
    <scope>NUCLEOTIDE SEQUENCE [LARGE SCALE GENOMIC DNA]</scope>
    <source>
        <strain evidence="5">Ya'a_city_454_Pm</strain>
        <tissue evidence="5">Whole body</tissue>
    </source>
</reference>
<dbReference type="EMBL" id="KQ460205">
    <property type="protein sequence ID" value="KPJ17089.1"/>
    <property type="molecule type" value="Genomic_DNA"/>
</dbReference>
<evidence type="ECO:0000313" key="5">
    <source>
        <dbReference type="EMBL" id="KPJ17089.1"/>
    </source>
</evidence>
<dbReference type="GO" id="GO:0006629">
    <property type="term" value="P:lipid metabolic process"/>
    <property type="evidence" value="ECO:0007669"/>
    <property type="project" value="TreeGrafter"/>
</dbReference>
<dbReference type="SUPFAM" id="SSF50814">
    <property type="entry name" value="Lipocalins"/>
    <property type="match status" value="1"/>
</dbReference>
<dbReference type="GO" id="GO:0031409">
    <property type="term" value="F:pigment binding"/>
    <property type="evidence" value="ECO:0007669"/>
    <property type="project" value="InterPro"/>
</dbReference>
<dbReference type="InterPro" id="IPR022272">
    <property type="entry name" value="Lipocalin_CS"/>
</dbReference>
<dbReference type="InterPro" id="IPR000566">
    <property type="entry name" value="Lipocln_cytosolic_FA-bd_dom"/>
</dbReference>
<evidence type="ECO:0000313" key="6">
    <source>
        <dbReference type="Proteomes" id="UP000053240"/>
    </source>
</evidence>
<protein>
    <submittedName>
        <fullName evidence="5">Insecticyanin-B</fullName>
    </submittedName>
</protein>
<dbReference type="InterPro" id="IPR003057">
    <property type="entry name" value="Invtbrt_color"/>
</dbReference>
<accession>A0A194RI26</accession>
<evidence type="ECO:0000256" key="3">
    <source>
        <dbReference type="SAM" id="SignalP"/>
    </source>
</evidence>
<feature type="domain" description="Lipocalin/cytosolic fatty-acid binding" evidence="4">
    <location>
        <begin position="40"/>
        <end position="170"/>
    </location>
</feature>
<proteinExistence type="inferred from homology"/>
<dbReference type="AlphaFoldDB" id="A0A194RI26"/>